<keyword evidence="1" id="KW-0812">Transmembrane</keyword>
<evidence type="ECO:0000313" key="3">
    <source>
        <dbReference type="Proteomes" id="UP001530377"/>
    </source>
</evidence>
<gene>
    <name evidence="2" type="ORF">ACHAXA_001471</name>
</gene>
<dbReference type="SUPFAM" id="SSF50156">
    <property type="entry name" value="PDZ domain-like"/>
    <property type="match status" value="1"/>
</dbReference>
<dbReference type="EMBL" id="JALLPB020000103">
    <property type="protein sequence ID" value="KAL3817464.1"/>
    <property type="molecule type" value="Genomic_DNA"/>
</dbReference>
<organism evidence="2 3">
    <name type="scientific">Cyclostephanos tholiformis</name>
    <dbReference type="NCBI Taxonomy" id="382380"/>
    <lineage>
        <taxon>Eukaryota</taxon>
        <taxon>Sar</taxon>
        <taxon>Stramenopiles</taxon>
        <taxon>Ochrophyta</taxon>
        <taxon>Bacillariophyta</taxon>
        <taxon>Coscinodiscophyceae</taxon>
        <taxon>Thalassiosirophycidae</taxon>
        <taxon>Stephanodiscales</taxon>
        <taxon>Stephanodiscaceae</taxon>
        <taxon>Cyclostephanos</taxon>
    </lineage>
</organism>
<evidence type="ECO:0008006" key="4">
    <source>
        <dbReference type="Google" id="ProtNLM"/>
    </source>
</evidence>
<keyword evidence="1" id="KW-0472">Membrane</keyword>
<dbReference type="Gene3D" id="2.30.42.10">
    <property type="match status" value="1"/>
</dbReference>
<dbReference type="PANTHER" id="PTHR38909:SF1">
    <property type="entry name" value="G PROTEIN GAMMA DOMAIN-CONTAINING PROTEIN"/>
    <property type="match status" value="1"/>
</dbReference>
<dbReference type="AlphaFoldDB" id="A0ABD3RZ02"/>
<proteinExistence type="predicted"/>
<feature type="transmembrane region" description="Helical" evidence="1">
    <location>
        <begin position="275"/>
        <end position="298"/>
    </location>
</feature>
<comment type="caution">
    <text evidence="2">The sequence shown here is derived from an EMBL/GenBank/DDBJ whole genome shotgun (WGS) entry which is preliminary data.</text>
</comment>
<protein>
    <recommendedName>
        <fullName evidence="4">PDZ domain-containing protein</fullName>
    </recommendedName>
</protein>
<dbReference type="PANTHER" id="PTHR38909">
    <property type="entry name" value="G PROTEIN GAMMA DOMAIN-CONTAINING PROTEIN"/>
    <property type="match status" value="1"/>
</dbReference>
<accession>A0ABD3RZ02</accession>
<name>A0ABD3RZ02_9STRA</name>
<keyword evidence="1" id="KW-1133">Transmembrane helix</keyword>
<reference evidence="2 3" key="1">
    <citation type="submission" date="2024-10" db="EMBL/GenBank/DDBJ databases">
        <title>Updated reference genomes for cyclostephanoid diatoms.</title>
        <authorList>
            <person name="Roberts W.R."/>
            <person name="Alverson A.J."/>
        </authorList>
    </citation>
    <scope>NUCLEOTIDE SEQUENCE [LARGE SCALE GENOMIC DNA]</scope>
    <source>
        <strain evidence="2 3">AJA228-03</strain>
    </source>
</reference>
<sequence>MRSKCLLATGNLASLVATFLLFTVITAEKIIIQDIQEAQQQFVQKEHTEAFPFLSATLKIEINSVSTFINSSRRTLLSNTLFTFFRHVFDDQHAYDVEIVGVSIFEEELKRNDRKLITEKIINVQPRNSRGRILALNSLQADQFYFEGEEVDDDTIDDDGAINGEGYDDEFDMNEVEGFFEKESDEFLNTVPATGSYTLIFAAVVSAEHLEEQSLTHGDFQAMLIHISHKFNNHLVEFVNGIDDAYFANVTGVLVSGYEAGDTVGTTSQQAGSKFSAGSIVAIVLSVFGLVLFLYIVIKKLTRRGLLLQLKNNEWRSQEIAKNNAHDSVKSLKFLYNRTPDDDYSFDPLSSDNGYNGYAIPRCYDDHAQYREESVTFENHSKTRTSPLKPADEEYQHVFAPPGKIGVAIDVVDGNPTVHKIKHGSPLEGLLKPKDLIIAIDDVDTTRMSAADVTHLMVKRMNYRRKITFVRKDS</sequence>
<evidence type="ECO:0000256" key="1">
    <source>
        <dbReference type="SAM" id="Phobius"/>
    </source>
</evidence>
<dbReference type="Proteomes" id="UP001530377">
    <property type="component" value="Unassembled WGS sequence"/>
</dbReference>
<keyword evidence="3" id="KW-1185">Reference proteome</keyword>
<evidence type="ECO:0000313" key="2">
    <source>
        <dbReference type="EMBL" id="KAL3817464.1"/>
    </source>
</evidence>
<dbReference type="InterPro" id="IPR036034">
    <property type="entry name" value="PDZ_sf"/>
</dbReference>